<dbReference type="OrthoDB" id="5422202at2"/>
<reference evidence="3 4" key="1">
    <citation type="submission" date="2018-02" db="EMBL/GenBank/DDBJ databases">
        <title>Corynebacterium alimpuense sp. nov., a marine obligate actinomycete isolated from sediments of Valparaiso bay, Chile.</title>
        <authorList>
            <person name="Claverias F."/>
            <person name="Gonzales-Siles L."/>
            <person name="Salva-Serra F."/>
            <person name="Inganaes E."/>
            <person name="Molin K."/>
            <person name="Cumsille A."/>
            <person name="Undabarrena A."/>
            <person name="Couve E."/>
            <person name="Moore E.R.B."/>
            <person name="Gomila M."/>
            <person name="Camara B."/>
        </authorList>
    </citation>
    <scope>NUCLEOTIDE SEQUENCE [LARGE SCALE GENOMIC DNA]</scope>
    <source>
        <strain evidence="3 4">CCUG 69366</strain>
    </source>
</reference>
<name>A0A3M8K7Y1_9CORY</name>
<dbReference type="RefSeq" id="WP_123047384.1">
    <property type="nucleotide sequence ID" value="NZ_PTJO01000003.1"/>
</dbReference>
<keyword evidence="4" id="KW-1185">Reference proteome</keyword>
<evidence type="ECO:0000256" key="2">
    <source>
        <dbReference type="SAM" id="MobiDB-lite"/>
    </source>
</evidence>
<proteinExistence type="predicted"/>
<dbReference type="EMBL" id="PTJO01000003">
    <property type="protein sequence ID" value="RNE49337.1"/>
    <property type="molecule type" value="Genomic_DNA"/>
</dbReference>
<evidence type="ECO:0000313" key="3">
    <source>
        <dbReference type="EMBL" id="RNE49337.1"/>
    </source>
</evidence>
<dbReference type="InterPro" id="IPR007139">
    <property type="entry name" value="DUF349"/>
</dbReference>
<organism evidence="3 4">
    <name type="scientific">Corynebacterium alimapuense</name>
    <dbReference type="NCBI Taxonomy" id="1576874"/>
    <lineage>
        <taxon>Bacteria</taxon>
        <taxon>Bacillati</taxon>
        <taxon>Actinomycetota</taxon>
        <taxon>Actinomycetes</taxon>
        <taxon>Mycobacteriales</taxon>
        <taxon>Corynebacteriaceae</taxon>
        <taxon>Corynebacterium</taxon>
    </lineage>
</organism>
<dbReference type="Pfam" id="PF03993">
    <property type="entry name" value="DUF349"/>
    <property type="match status" value="3"/>
</dbReference>
<dbReference type="Proteomes" id="UP000266975">
    <property type="component" value="Unassembled WGS sequence"/>
</dbReference>
<evidence type="ECO:0000256" key="1">
    <source>
        <dbReference type="SAM" id="Coils"/>
    </source>
</evidence>
<evidence type="ECO:0000313" key="4">
    <source>
        <dbReference type="Proteomes" id="UP000266975"/>
    </source>
</evidence>
<feature type="region of interest" description="Disordered" evidence="2">
    <location>
        <begin position="1"/>
        <end position="60"/>
    </location>
</feature>
<protein>
    <submittedName>
        <fullName evidence="3">DUF349 domain-containing protein</fullName>
    </submittedName>
</protein>
<feature type="coiled-coil region" evidence="1">
    <location>
        <begin position="373"/>
        <end position="426"/>
    </location>
</feature>
<gene>
    <name evidence="3" type="ORF">C5L39_02935</name>
</gene>
<dbReference type="AlphaFoldDB" id="A0A3M8K7Y1"/>
<keyword evidence="1" id="KW-0175">Coiled coil</keyword>
<comment type="caution">
    <text evidence="3">The sequence shown here is derived from an EMBL/GenBank/DDBJ whole genome shotgun (WGS) entry which is preliminary data.</text>
</comment>
<accession>A0A3M8K7Y1</accession>
<sequence length="456" mass="50675">MTTPPTPSPSPGNMPKPGPKPGPRPGAHLGARPTPSPRPASQTPAPSALPKNDPAKWGRVAEDGAVFVRVGDSERQIGSWQAGTPEEGLAHYGTRFEDLATEVELLEARLLSHPDDAAAIKKSARQLQESLPTAAVIGDLAALATRLDSIVDHSEAAGEQAKLDKARRREEAIAQKEVLAAEAEDLAANSSDWKVAGDRMRVILEEWKSIRGIDRTTDDALWKRYSRARDGFNRRRGSHFADLDRGRAAARRVKEALVERAEALKNSTEWNDTARAFRDLMKEWKEAGRAPREVDDKLWEAFRGAQDHFFNERNALAAKRDEEFEANAQAKDALIAEYDVLIDPAKGIAPARARLRDLQEKWDEIGFVPRGKIGEYEEKIGKLEKRVSEAEDSQWRRTDPEAQARVDQFRAKVDEFTAQAEAAEAKGKAKKASQLREQAAQWQEWATTAQHAIENQ</sequence>
<feature type="compositionally biased region" description="Pro residues" evidence="2">
    <location>
        <begin position="1"/>
        <end position="24"/>
    </location>
</feature>